<dbReference type="SUPFAM" id="SSF57959">
    <property type="entry name" value="Leucine zipper domain"/>
    <property type="match status" value="1"/>
</dbReference>
<evidence type="ECO:0000259" key="4">
    <source>
        <dbReference type="PROSITE" id="PS50217"/>
    </source>
</evidence>
<dbReference type="InterPro" id="IPR050936">
    <property type="entry name" value="AP-1-like"/>
</dbReference>
<dbReference type="Proteomes" id="UP001251528">
    <property type="component" value="Unassembled WGS sequence"/>
</dbReference>
<dbReference type="AlphaFoldDB" id="A0AAJ0FQY7"/>
<accession>A0AAJ0FQY7</accession>
<feature type="region of interest" description="Disordered" evidence="3">
    <location>
        <begin position="106"/>
        <end position="196"/>
    </location>
</feature>
<dbReference type="PANTHER" id="PTHR40621:SF6">
    <property type="entry name" value="AP-1-LIKE TRANSCRIPTION FACTOR YAP1-RELATED"/>
    <property type="match status" value="1"/>
</dbReference>
<dbReference type="PROSITE" id="PS50217">
    <property type="entry name" value="BZIP"/>
    <property type="match status" value="1"/>
</dbReference>
<feature type="compositionally biased region" description="Polar residues" evidence="3">
    <location>
        <begin position="158"/>
        <end position="195"/>
    </location>
</feature>
<dbReference type="GO" id="GO:0001228">
    <property type="term" value="F:DNA-binding transcription activator activity, RNA polymerase II-specific"/>
    <property type="evidence" value="ECO:0007669"/>
    <property type="project" value="TreeGrafter"/>
</dbReference>
<protein>
    <recommendedName>
        <fullName evidence="4">BZIP domain-containing protein</fullName>
    </recommendedName>
</protein>
<proteinExistence type="predicted"/>
<evidence type="ECO:0000313" key="6">
    <source>
        <dbReference type="Proteomes" id="UP001251528"/>
    </source>
</evidence>
<dbReference type="EMBL" id="JASWJB010000205">
    <property type="protein sequence ID" value="KAK2593591.1"/>
    <property type="molecule type" value="Genomic_DNA"/>
</dbReference>
<evidence type="ECO:0000313" key="5">
    <source>
        <dbReference type="EMBL" id="KAK2593591.1"/>
    </source>
</evidence>
<keyword evidence="2" id="KW-0539">Nucleus</keyword>
<dbReference type="InterPro" id="IPR004827">
    <property type="entry name" value="bZIP"/>
</dbReference>
<organism evidence="5 6">
    <name type="scientific">Conoideocrella luteorostrata</name>
    <dbReference type="NCBI Taxonomy" id="1105319"/>
    <lineage>
        <taxon>Eukaryota</taxon>
        <taxon>Fungi</taxon>
        <taxon>Dikarya</taxon>
        <taxon>Ascomycota</taxon>
        <taxon>Pezizomycotina</taxon>
        <taxon>Sordariomycetes</taxon>
        <taxon>Hypocreomycetidae</taxon>
        <taxon>Hypocreales</taxon>
        <taxon>Clavicipitaceae</taxon>
        <taxon>Conoideocrella</taxon>
    </lineage>
</organism>
<dbReference type="SMART" id="SM00338">
    <property type="entry name" value="BRLZ"/>
    <property type="match status" value="1"/>
</dbReference>
<keyword evidence="6" id="KW-1185">Reference proteome</keyword>
<comment type="caution">
    <text evidence="5">The sequence shown here is derived from an EMBL/GenBank/DDBJ whole genome shotgun (WGS) entry which is preliminary data.</text>
</comment>
<evidence type="ECO:0000256" key="3">
    <source>
        <dbReference type="SAM" id="MobiDB-lite"/>
    </source>
</evidence>
<sequence>MSSSLSPDQFGSNQSHSSPEGTTTSQDRNGASPLNLGFLKSLTEKKITRDGNTPKRRGPKPDSKPALTRRQELNRQAQRTHRERKELYIKALEDEVLRLKELYSNASQSKEQLSAENKHLKTLLAQHGIQFRPSGDRDDGASPGAGGTSPRDNAGPDSYTSFSPGSQSVASAGHSTNLQPMSGQQMRNVAQQSASKGVDFEQAGIDFVLTYDNSASSRVYLSPPPQ</sequence>
<evidence type="ECO:0000256" key="1">
    <source>
        <dbReference type="ARBA" id="ARBA00004123"/>
    </source>
</evidence>
<dbReference type="Gene3D" id="1.20.5.170">
    <property type="match status" value="1"/>
</dbReference>
<comment type="subcellular location">
    <subcellularLocation>
        <location evidence="1">Nucleus</location>
    </subcellularLocation>
</comment>
<feature type="domain" description="BZIP" evidence="4">
    <location>
        <begin position="69"/>
        <end position="127"/>
    </location>
</feature>
<dbReference type="CDD" id="cd14688">
    <property type="entry name" value="bZIP_YAP"/>
    <property type="match status" value="1"/>
</dbReference>
<feature type="region of interest" description="Disordered" evidence="3">
    <location>
        <begin position="1"/>
        <end position="85"/>
    </location>
</feature>
<dbReference type="GO" id="GO:0000976">
    <property type="term" value="F:transcription cis-regulatory region binding"/>
    <property type="evidence" value="ECO:0007669"/>
    <property type="project" value="InterPro"/>
</dbReference>
<evidence type="ECO:0000256" key="2">
    <source>
        <dbReference type="ARBA" id="ARBA00023242"/>
    </source>
</evidence>
<feature type="compositionally biased region" description="Polar residues" evidence="3">
    <location>
        <begin position="1"/>
        <end position="29"/>
    </location>
</feature>
<dbReference type="PANTHER" id="PTHR40621">
    <property type="entry name" value="TRANSCRIPTION FACTOR KAPC-RELATED"/>
    <property type="match status" value="1"/>
</dbReference>
<feature type="compositionally biased region" description="Basic and acidic residues" evidence="3">
    <location>
        <begin position="42"/>
        <end position="73"/>
    </location>
</feature>
<dbReference type="InterPro" id="IPR046347">
    <property type="entry name" value="bZIP_sf"/>
</dbReference>
<name>A0AAJ0FQY7_9HYPO</name>
<feature type="compositionally biased region" description="Polar residues" evidence="3">
    <location>
        <begin position="106"/>
        <end position="115"/>
    </location>
</feature>
<dbReference type="GO" id="GO:0090575">
    <property type="term" value="C:RNA polymerase II transcription regulator complex"/>
    <property type="evidence" value="ECO:0007669"/>
    <property type="project" value="TreeGrafter"/>
</dbReference>
<gene>
    <name evidence="5" type="ORF">QQS21_008720</name>
</gene>
<reference evidence="5" key="1">
    <citation type="submission" date="2023-06" db="EMBL/GenBank/DDBJ databases">
        <title>Conoideocrella luteorostrata (Hypocreales: Clavicipitaceae), a potential biocontrol fungus for elongate hemlock scale in United States Christmas tree production areas.</title>
        <authorList>
            <person name="Barrett H."/>
            <person name="Lovett B."/>
            <person name="Macias A.M."/>
            <person name="Stajich J.E."/>
            <person name="Kasson M.T."/>
        </authorList>
    </citation>
    <scope>NUCLEOTIDE SEQUENCE</scope>
    <source>
        <strain evidence="5">ARSEF 14590</strain>
    </source>
</reference>